<organism evidence="2 3">
    <name type="scientific">Candidatus Yanofskybacteria bacterium RIFCSPLOWO2_02_FULL_47_9b</name>
    <dbReference type="NCBI Taxonomy" id="1802708"/>
    <lineage>
        <taxon>Bacteria</taxon>
        <taxon>Candidatus Yanofskyibacteriota</taxon>
    </lineage>
</organism>
<evidence type="ECO:0000313" key="3">
    <source>
        <dbReference type="Proteomes" id="UP000178155"/>
    </source>
</evidence>
<gene>
    <name evidence="2" type="ORF">A3I39_01475</name>
</gene>
<evidence type="ECO:0008006" key="4">
    <source>
        <dbReference type="Google" id="ProtNLM"/>
    </source>
</evidence>
<name>A0A1F8H8I7_9BACT</name>
<evidence type="ECO:0000313" key="2">
    <source>
        <dbReference type="EMBL" id="OGN33913.1"/>
    </source>
</evidence>
<feature type="region of interest" description="Disordered" evidence="1">
    <location>
        <begin position="97"/>
        <end position="117"/>
    </location>
</feature>
<dbReference type="EMBL" id="MGKW01000021">
    <property type="protein sequence ID" value="OGN33913.1"/>
    <property type="molecule type" value="Genomic_DNA"/>
</dbReference>
<proteinExistence type="predicted"/>
<comment type="caution">
    <text evidence="2">The sequence shown here is derived from an EMBL/GenBank/DDBJ whole genome shotgun (WGS) entry which is preliminary data.</text>
</comment>
<reference evidence="2 3" key="1">
    <citation type="journal article" date="2016" name="Nat. Commun.">
        <title>Thousands of microbial genomes shed light on interconnected biogeochemical processes in an aquifer system.</title>
        <authorList>
            <person name="Anantharaman K."/>
            <person name="Brown C.T."/>
            <person name="Hug L.A."/>
            <person name="Sharon I."/>
            <person name="Castelle C.J."/>
            <person name="Probst A.J."/>
            <person name="Thomas B.C."/>
            <person name="Singh A."/>
            <person name="Wilkins M.J."/>
            <person name="Karaoz U."/>
            <person name="Brodie E.L."/>
            <person name="Williams K.H."/>
            <person name="Hubbard S.S."/>
            <person name="Banfield J.F."/>
        </authorList>
    </citation>
    <scope>NUCLEOTIDE SEQUENCE [LARGE SCALE GENOMIC DNA]</scope>
</reference>
<accession>A0A1F8H8I7</accession>
<dbReference type="AlphaFoldDB" id="A0A1F8H8I7"/>
<sequence length="117" mass="13334">MPLIEITVPVNTNDTLCHQAEEAIKDALGKMGVKKTDVTVWFSIVYGRPNRLLLRYESRSPVENPNERARIIGKIAAEVFGKQVESVVQKLDRETTGIHITPERQPEEDEVRPWRIA</sequence>
<dbReference type="Proteomes" id="UP000178155">
    <property type="component" value="Unassembled WGS sequence"/>
</dbReference>
<evidence type="ECO:0000256" key="1">
    <source>
        <dbReference type="SAM" id="MobiDB-lite"/>
    </source>
</evidence>
<protein>
    <recommendedName>
        <fullName evidence="4">4-oxalocrotonate tautomerase domain-containing protein</fullName>
    </recommendedName>
</protein>